<protein>
    <submittedName>
        <fullName evidence="1">Uncharacterized protein</fullName>
    </submittedName>
</protein>
<accession>T1GQV6</accession>
<name>T1GQV6_MEGSC</name>
<sequence>MWWFVGFLVVSAIAIAGRKWGRWIYLKYGRHLPLPRNLLVAKRPATPPISSINNVENNLDETREMQHTIT</sequence>
<reference evidence="2" key="1">
    <citation type="submission" date="2013-02" db="EMBL/GenBank/DDBJ databases">
        <authorList>
            <person name="Hughes D."/>
        </authorList>
    </citation>
    <scope>NUCLEOTIDE SEQUENCE</scope>
    <source>
        <strain>Durham</strain>
        <strain evidence="2">NC isolate 2 -- Noor lab</strain>
    </source>
</reference>
<dbReference type="EnsemblMetazoa" id="MESCA006021-RA">
    <property type="protein sequence ID" value="MESCA006021-PA"/>
    <property type="gene ID" value="MESCA006021"/>
</dbReference>
<evidence type="ECO:0000313" key="2">
    <source>
        <dbReference type="Proteomes" id="UP000015102"/>
    </source>
</evidence>
<dbReference type="AlphaFoldDB" id="T1GQV6"/>
<proteinExistence type="predicted"/>
<dbReference type="HOGENOM" id="CLU_185520_0_0_1"/>
<organism evidence="1 2">
    <name type="scientific">Megaselia scalaris</name>
    <name type="common">Humpbacked fly</name>
    <name type="synonym">Phora scalaris</name>
    <dbReference type="NCBI Taxonomy" id="36166"/>
    <lineage>
        <taxon>Eukaryota</taxon>
        <taxon>Metazoa</taxon>
        <taxon>Ecdysozoa</taxon>
        <taxon>Arthropoda</taxon>
        <taxon>Hexapoda</taxon>
        <taxon>Insecta</taxon>
        <taxon>Pterygota</taxon>
        <taxon>Neoptera</taxon>
        <taxon>Endopterygota</taxon>
        <taxon>Diptera</taxon>
        <taxon>Brachycera</taxon>
        <taxon>Muscomorpha</taxon>
        <taxon>Platypezoidea</taxon>
        <taxon>Phoridae</taxon>
        <taxon>Megaseliini</taxon>
        <taxon>Megaselia</taxon>
    </lineage>
</organism>
<dbReference type="Proteomes" id="UP000015102">
    <property type="component" value="Unassembled WGS sequence"/>
</dbReference>
<keyword evidence="2" id="KW-1185">Reference proteome</keyword>
<evidence type="ECO:0000313" key="1">
    <source>
        <dbReference type="EnsemblMetazoa" id="MESCA006021-PA"/>
    </source>
</evidence>
<dbReference type="EMBL" id="CAQQ02198940">
    <property type="status" value="NOT_ANNOTATED_CDS"/>
    <property type="molecule type" value="Genomic_DNA"/>
</dbReference>
<reference evidence="1" key="2">
    <citation type="submission" date="2015-06" db="UniProtKB">
        <authorList>
            <consortium name="EnsemblMetazoa"/>
        </authorList>
    </citation>
    <scope>IDENTIFICATION</scope>
</reference>